<protein>
    <submittedName>
        <fullName evidence="1">Uncharacterized protein</fullName>
    </submittedName>
</protein>
<reference evidence="1" key="1">
    <citation type="submission" date="2020-01" db="EMBL/GenBank/DDBJ databases">
        <authorList>
            <person name="Meier V. D."/>
            <person name="Meier V D."/>
        </authorList>
    </citation>
    <scope>NUCLEOTIDE SEQUENCE</scope>
    <source>
        <strain evidence="1">HLG_WM_MAG_04</strain>
    </source>
</reference>
<dbReference type="EMBL" id="CACVAX010000059">
    <property type="protein sequence ID" value="CAA6822335.1"/>
    <property type="molecule type" value="Genomic_DNA"/>
</dbReference>
<evidence type="ECO:0000313" key="1">
    <source>
        <dbReference type="EMBL" id="CAA6822335.1"/>
    </source>
</evidence>
<gene>
    <name evidence="1" type="ORF">HELGO_WM1869</name>
</gene>
<name>A0A6S6TSP5_9BACT</name>
<sequence length="538" mass="61310">MLRINMIVWSALIVILQSGCIGNKPPIPKPDTNLAEESNQKVGIGLEKINTEKYSSFIQGLYYYGQVLIEPQLSMEALKGPEAQTFLNHISNLLGEKKRNFGLSVTPIIDGQTQPDIVLFNYAYDSKTKEWTSYLNEAPRTRMVLLKANTSLSFELKYISIDGKTFKSIKNITKDLYGATVLVSGIQLPYLDLITDKVSHMLSSTISSTTVLYFNPISNPKKSVEYSIKTKTNKKLANVKFTLLLRDSIISGAVVNNELNKIPQVNNFTNPLNAVYSSYNNPFTLHDKLQKDESIVTFSQINDPLQFRDKCQNIINRLETYGLNLFDRYNAFSQILESTNFLQKENLYHSGCLSARKLALLAQMGIPLKAPKAQYQHIEISDLDLTNLGRYMLNPIANRGFKNDLLKLFSETLIVQSDELVNFETFRSEDGEALMSPENFIKMIGEIGVARFGLYNQQRKEFASFFFRPLHSTSIYRIKLNRERKWGKIRTVLIEPWADEEISPKKQAQLRTLAEETVLGYQNDIMRQNNEVVIALNN</sequence>
<organism evidence="1">
    <name type="scientific">uncultured Sulfurovum sp</name>
    <dbReference type="NCBI Taxonomy" id="269237"/>
    <lineage>
        <taxon>Bacteria</taxon>
        <taxon>Pseudomonadati</taxon>
        <taxon>Campylobacterota</taxon>
        <taxon>Epsilonproteobacteria</taxon>
        <taxon>Campylobacterales</taxon>
        <taxon>Sulfurovaceae</taxon>
        <taxon>Sulfurovum</taxon>
        <taxon>environmental samples</taxon>
    </lineage>
</organism>
<dbReference type="AlphaFoldDB" id="A0A6S6TSP5"/>
<proteinExistence type="predicted"/>
<accession>A0A6S6TSP5</accession>